<proteinExistence type="predicted"/>
<dbReference type="PANTHER" id="PTHR22602:SF0">
    <property type="entry name" value="TRANSFERASE CAF17, MITOCHONDRIAL-RELATED"/>
    <property type="match status" value="1"/>
</dbReference>
<dbReference type="InterPro" id="IPR017703">
    <property type="entry name" value="YgfZ/GCV_T_CS"/>
</dbReference>
<evidence type="ECO:0000313" key="3">
    <source>
        <dbReference type="Proteomes" id="UP000248326"/>
    </source>
</evidence>
<dbReference type="InterPro" id="IPR045179">
    <property type="entry name" value="YgfZ/GcvT"/>
</dbReference>
<dbReference type="RefSeq" id="WP_110885249.1">
    <property type="nucleotide sequence ID" value="NZ_QJSX01000002.1"/>
</dbReference>
<protein>
    <submittedName>
        <fullName evidence="2">Uncharacterized protein</fullName>
    </submittedName>
</protein>
<name>A0A318SEN1_9DEIO</name>
<comment type="caution">
    <text evidence="2">The sequence shown here is derived from an EMBL/GenBank/DDBJ whole genome shotgun (WGS) entry which is preliminary data.</text>
</comment>
<keyword evidence="1" id="KW-0809">Transit peptide</keyword>
<dbReference type="SUPFAM" id="SSF103025">
    <property type="entry name" value="Folate-binding domain"/>
    <property type="match status" value="1"/>
</dbReference>
<dbReference type="InterPro" id="IPR027266">
    <property type="entry name" value="TrmE/GcvT-like"/>
</dbReference>
<organism evidence="2 3">
    <name type="scientific">Deinococcus yavapaiensis KR-236</name>
    <dbReference type="NCBI Taxonomy" id="694435"/>
    <lineage>
        <taxon>Bacteria</taxon>
        <taxon>Thermotogati</taxon>
        <taxon>Deinococcota</taxon>
        <taxon>Deinococci</taxon>
        <taxon>Deinococcales</taxon>
        <taxon>Deinococcaceae</taxon>
        <taxon>Deinococcus</taxon>
    </lineage>
</organism>
<sequence>MRFTHLPSSSLRLTGADRVDFVQGQMTNDLKRASVPGMVEACFLNVRGQIEFHARVYKRTDDVYLHLASGEAPKLAERLRKYVIFDQVELEDLSDTLSTLHVWTEDLPGWQANGPDTRSFDLEGTAALASRVNRTGRPGLDVHVLTRHLERVVPHLGEPVSLDELNRARVLAGIPDVHEDRLQGNLLQEVGLEPAISYRKGCYVGQEIMARLEARGNTRFRLAALQGADLPSFADVTSNGKSVGTTGASIGERVLVKLRKEVEVGATVDVGGVTAVVVEARPVPHTAEG</sequence>
<dbReference type="NCBIfam" id="TIGR03317">
    <property type="entry name" value="ygfZ_signature"/>
    <property type="match status" value="1"/>
</dbReference>
<dbReference type="Gene3D" id="3.30.1360.120">
    <property type="entry name" value="Probable tRNA modification gtpase trme, domain 1"/>
    <property type="match status" value="1"/>
</dbReference>
<dbReference type="OrthoDB" id="9796287at2"/>
<dbReference type="Proteomes" id="UP000248326">
    <property type="component" value="Unassembled WGS sequence"/>
</dbReference>
<keyword evidence="3" id="KW-1185">Reference proteome</keyword>
<evidence type="ECO:0000256" key="1">
    <source>
        <dbReference type="ARBA" id="ARBA00022946"/>
    </source>
</evidence>
<evidence type="ECO:0000313" key="2">
    <source>
        <dbReference type="EMBL" id="PYE55685.1"/>
    </source>
</evidence>
<dbReference type="GO" id="GO:0016226">
    <property type="term" value="P:iron-sulfur cluster assembly"/>
    <property type="evidence" value="ECO:0007669"/>
    <property type="project" value="TreeGrafter"/>
</dbReference>
<dbReference type="PANTHER" id="PTHR22602">
    <property type="entry name" value="TRANSFERASE CAF17, MITOCHONDRIAL-RELATED"/>
    <property type="match status" value="1"/>
</dbReference>
<gene>
    <name evidence="2" type="ORF">DES52_10248</name>
</gene>
<reference evidence="2 3" key="1">
    <citation type="submission" date="2018-06" db="EMBL/GenBank/DDBJ databases">
        <title>Genomic Encyclopedia of Type Strains, Phase IV (KMG-IV): sequencing the most valuable type-strain genomes for metagenomic binning, comparative biology and taxonomic classification.</title>
        <authorList>
            <person name="Goeker M."/>
        </authorList>
    </citation>
    <scope>NUCLEOTIDE SEQUENCE [LARGE SCALE GENOMIC DNA]</scope>
    <source>
        <strain evidence="2 3">DSM 18048</strain>
    </source>
</reference>
<dbReference type="AlphaFoldDB" id="A0A318SEN1"/>
<accession>A0A318SEN1</accession>
<dbReference type="EMBL" id="QJSX01000002">
    <property type="protein sequence ID" value="PYE55685.1"/>
    <property type="molecule type" value="Genomic_DNA"/>
</dbReference>